<reference evidence="1" key="1">
    <citation type="submission" date="2019-08" db="EMBL/GenBank/DDBJ databases">
        <authorList>
            <person name="Kucharzyk K."/>
            <person name="Murdoch R.W."/>
            <person name="Higgins S."/>
            <person name="Loffler F."/>
        </authorList>
    </citation>
    <scope>NUCLEOTIDE SEQUENCE</scope>
</reference>
<accession>A0A645CFT1</accession>
<sequence>MCLQLLLDGFDIPNEYPGVPQELPAVDKHLCQFFAWLLRKGLDVVRDITVNAQCRVFVHLYIAVGCLCPVWFDPEGDQHIV</sequence>
<gene>
    <name evidence="1" type="ORF">SDC9_122850</name>
</gene>
<evidence type="ECO:0000313" key="1">
    <source>
        <dbReference type="EMBL" id="MPM75856.1"/>
    </source>
</evidence>
<proteinExistence type="predicted"/>
<dbReference type="AlphaFoldDB" id="A0A645CFT1"/>
<organism evidence="1">
    <name type="scientific">bioreactor metagenome</name>
    <dbReference type="NCBI Taxonomy" id="1076179"/>
    <lineage>
        <taxon>unclassified sequences</taxon>
        <taxon>metagenomes</taxon>
        <taxon>ecological metagenomes</taxon>
    </lineage>
</organism>
<name>A0A645CFT1_9ZZZZ</name>
<dbReference type="EMBL" id="VSSQ01026908">
    <property type="protein sequence ID" value="MPM75856.1"/>
    <property type="molecule type" value="Genomic_DNA"/>
</dbReference>
<protein>
    <submittedName>
        <fullName evidence="1">Uncharacterized protein</fullName>
    </submittedName>
</protein>
<comment type="caution">
    <text evidence="1">The sequence shown here is derived from an EMBL/GenBank/DDBJ whole genome shotgun (WGS) entry which is preliminary data.</text>
</comment>